<organism evidence="2 3">
    <name type="scientific">Nitrosopumilus adriaticus</name>
    <dbReference type="NCBI Taxonomy" id="1580092"/>
    <lineage>
        <taxon>Archaea</taxon>
        <taxon>Nitrososphaerota</taxon>
        <taxon>Nitrososphaeria</taxon>
        <taxon>Nitrosopumilales</taxon>
        <taxon>Nitrosopumilaceae</taxon>
        <taxon>Nitrosopumilus</taxon>
    </lineage>
</organism>
<proteinExistence type="predicted"/>
<reference evidence="3" key="1">
    <citation type="submission" date="2015-03" db="EMBL/GenBank/DDBJ databases">
        <title>Characterization of two novel Thaumarchaeota isolated from the Northern Adriatic Sea.</title>
        <authorList>
            <person name="Bayer B."/>
            <person name="Vojvoda J."/>
            <person name="Offre P."/>
            <person name="Srivastava A."/>
            <person name="Elisabeth N."/>
            <person name="Garcia J.A.L."/>
            <person name="Schleper C."/>
            <person name="Herndl G.J."/>
        </authorList>
    </citation>
    <scope>NUCLEOTIDE SEQUENCE [LARGE SCALE GENOMIC DNA]</scope>
    <source>
        <strain evidence="3">NF5</strain>
    </source>
</reference>
<evidence type="ECO:0000313" key="2">
    <source>
        <dbReference type="EMBL" id="AJW70294.1"/>
    </source>
</evidence>
<gene>
    <name evidence="2" type="ORF">NADRNF5_0598</name>
</gene>
<keyword evidence="1" id="KW-0472">Membrane</keyword>
<dbReference type="AlphaFoldDB" id="A0A0D5C0J1"/>
<dbReference type="KEGG" id="nin:NADRNF5_0598"/>
<dbReference type="EMBL" id="CP011070">
    <property type="protein sequence ID" value="AJW70294.1"/>
    <property type="molecule type" value="Genomic_DNA"/>
</dbReference>
<feature type="transmembrane region" description="Helical" evidence="1">
    <location>
        <begin position="20"/>
        <end position="40"/>
    </location>
</feature>
<evidence type="ECO:0000256" key="1">
    <source>
        <dbReference type="SAM" id="Phobius"/>
    </source>
</evidence>
<name>A0A0D5C0J1_9ARCH</name>
<reference evidence="2 3" key="2">
    <citation type="journal article" date="2016" name="ISME J.">
        <title>Physiological and genomic characterization of two novel marine thaumarchaeal strains indicates niche differentiation.</title>
        <authorList>
            <person name="Bayer B."/>
            <person name="Vojvoda J."/>
            <person name="Offre P."/>
            <person name="Alves R.J."/>
            <person name="Elisabeth N.H."/>
            <person name="Garcia J.A."/>
            <person name="Volland J.M."/>
            <person name="Srivastava A."/>
            <person name="Schleper C."/>
            <person name="Herndl G.J."/>
        </authorList>
    </citation>
    <scope>NUCLEOTIDE SEQUENCE [LARGE SCALE GENOMIC DNA]</scope>
    <source>
        <strain evidence="2 3">NF5</strain>
    </source>
</reference>
<dbReference type="HOGENOM" id="CLU_157704_0_0_2"/>
<evidence type="ECO:0000313" key="3">
    <source>
        <dbReference type="Proteomes" id="UP000032408"/>
    </source>
</evidence>
<dbReference type="STRING" id="1580092.NADRNF5_0598"/>
<dbReference type="GeneID" id="24819831"/>
<dbReference type="Proteomes" id="UP000032408">
    <property type="component" value="Chromosome"/>
</dbReference>
<protein>
    <submittedName>
        <fullName evidence="2">Uncharacterized protein</fullName>
    </submittedName>
</protein>
<keyword evidence="1" id="KW-0812">Transmembrane</keyword>
<accession>A0A0D5C0J1</accession>
<dbReference type="OrthoDB" id="379784at2157"/>
<dbReference type="RefSeq" id="WP_048115551.1">
    <property type="nucleotide sequence ID" value="NZ_CP011070.1"/>
</dbReference>
<keyword evidence="3" id="KW-1185">Reference proteome</keyword>
<sequence>MNGLNYFFTPVGPEYKKTFARNVGIGFLLLFAFYGAWNLFSDISEPETISNDSDIEELIKTFKEKYSDREITEFPDSKGIPYKYVAHAQNSDVELLLEKDRVVLKAWKDGDTLCIVSNPLPRDILDNCPLKW</sequence>
<keyword evidence="1" id="KW-1133">Transmembrane helix</keyword>